<proteinExistence type="inferred from homology"/>
<keyword evidence="11" id="KW-1185">Reference proteome</keyword>
<keyword evidence="2 8" id="KW-0436">Ligase</keyword>
<keyword evidence="1 8" id="KW-0963">Cytoplasm</keyword>
<feature type="short sequence motif" description="'KMSKS' region" evidence="8">
    <location>
        <begin position="220"/>
        <end position="224"/>
    </location>
</feature>
<dbReference type="SUPFAM" id="SSF52374">
    <property type="entry name" value="Nucleotidylyl transferase"/>
    <property type="match status" value="1"/>
</dbReference>
<dbReference type="Pfam" id="PF00579">
    <property type="entry name" value="tRNA-synt_1b"/>
    <property type="match status" value="1"/>
</dbReference>
<evidence type="ECO:0000313" key="11">
    <source>
        <dbReference type="Proteomes" id="UP000050320"/>
    </source>
</evidence>
<feature type="binding site" evidence="8">
    <location>
        <position position="161"/>
    </location>
    <ligand>
        <name>L-tyrosine</name>
        <dbReference type="ChEBI" id="CHEBI:58315"/>
    </ligand>
</feature>
<evidence type="ECO:0000256" key="5">
    <source>
        <dbReference type="ARBA" id="ARBA00022917"/>
    </source>
</evidence>
<comment type="subcellular location">
    <subcellularLocation>
        <location evidence="8">Cytoplasm</location>
    </subcellularLocation>
</comment>
<dbReference type="HAMAP" id="MF_02009">
    <property type="entry name" value="Tyr_tRNA_synth_type4"/>
    <property type="match status" value="1"/>
</dbReference>
<keyword evidence="5 8" id="KW-0648">Protein biosynthesis</keyword>
<keyword evidence="4 8" id="KW-0067">ATP-binding</keyword>
<evidence type="ECO:0000313" key="9">
    <source>
        <dbReference type="EMBL" id="KPV47640.1"/>
    </source>
</evidence>
<dbReference type="InterPro" id="IPR002307">
    <property type="entry name" value="Tyr-tRNA-ligase"/>
</dbReference>
<dbReference type="PATRIC" id="fig|507754.4.peg.1514"/>
<evidence type="ECO:0000256" key="8">
    <source>
        <dbReference type="HAMAP-Rule" id="MF_02009"/>
    </source>
</evidence>
<sequence length="329" mass="37334">MENIELLKRDTSEIITEDEALDALKNSCKGYWGVEPSGLPHIATGILFTNKINDMVRAGIKMKVLLADWHARVNDKLGGDIEKIRESGELLKRTMIAAGLDSRVEFIWAGDLVSSRDYWEELLKVSKNSSLLRIRRALPIMGRTEEDADRDFSKYIYPLMQVTDIIYMDLDFALGGMDQRHAHMLQRDVAEKMGVKKVISVHMPLISSLKGSGRMDDFKKMSKSDPDSAIFITDSDEDIKRKIKHAYCPVGVTENNPVIDILKYVVFPYYQERLTINRPESKGGPVEVDFHELINLYENQKIHPVDLKNAAAESIINIIGPVREKIEGD</sequence>
<evidence type="ECO:0000256" key="2">
    <source>
        <dbReference type="ARBA" id="ARBA00022598"/>
    </source>
</evidence>
<name>A0A0P9D4H8_9ARCH</name>
<keyword evidence="6 8" id="KW-0030">Aminoacyl-tRNA synthetase</keyword>
<feature type="binding site" evidence="8">
    <location>
        <position position="157"/>
    </location>
    <ligand>
        <name>L-tyrosine</name>
        <dbReference type="ChEBI" id="CHEBI:58315"/>
    </ligand>
</feature>
<feature type="binding site" evidence="8">
    <location>
        <position position="31"/>
    </location>
    <ligand>
        <name>L-tyrosine</name>
        <dbReference type="ChEBI" id="CHEBI:58315"/>
    </ligand>
</feature>
<dbReference type="NCBIfam" id="NF006330">
    <property type="entry name" value="PRK08560.1"/>
    <property type="match status" value="1"/>
</dbReference>
<evidence type="ECO:0000256" key="7">
    <source>
        <dbReference type="ARBA" id="ARBA00048248"/>
    </source>
</evidence>
<feature type="binding site" evidence="8">
    <location>
        <position position="223"/>
    </location>
    <ligand>
        <name>ATP</name>
        <dbReference type="ChEBI" id="CHEBI:30616"/>
    </ligand>
</feature>
<protein>
    <recommendedName>
        <fullName evidence="8">Tyrosine--tRNA ligase</fullName>
        <ecNumber evidence="8">6.1.1.1</ecNumber>
    </recommendedName>
    <alternativeName>
        <fullName evidence="8">Tyrosyl-tRNA synthetase</fullName>
        <shortName evidence="8">TyrRS</shortName>
    </alternativeName>
</protein>
<dbReference type="InterPro" id="IPR014729">
    <property type="entry name" value="Rossmann-like_a/b/a_fold"/>
</dbReference>
<dbReference type="Gene3D" id="3.40.50.620">
    <property type="entry name" value="HUPs"/>
    <property type="match status" value="1"/>
</dbReference>
<dbReference type="InterPro" id="IPR050489">
    <property type="entry name" value="Tyr-tRNA_synthase"/>
</dbReference>
<dbReference type="PRINTS" id="PR01040">
    <property type="entry name" value="TRNASYNTHTYR"/>
</dbReference>
<dbReference type="GO" id="GO:0006437">
    <property type="term" value="P:tyrosyl-tRNA aminoacylation"/>
    <property type="evidence" value="ECO:0007669"/>
    <property type="project" value="UniProtKB-UniRule"/>
</dbReference>
<dbReference type="GO" id="GO:0005737">
    <property type="term" value="C:cytoplasm"/>
    <property type="evidence" value="ECO:0007669"/>
    <property type="project" value="UniProtKB-SubCell"/>
</dbReference>
<dbReference type="PANTHER" id="PTHR46264">
    <property type="entry name" value="TYROSINE-TRNA LIGASE"/>
    <property type="match status" value="1"/>
</dbReference>
<dbReference type="InterPro" id="IPR023678">
    <property type="entry name" value="Tyr-tRNA-ligase_4"/>
</dbReference>
<feature type="binding site" evidence="8">
    <location>
        <position position="179"/>
    </location>
    <ligand>
        <name>L-tyrosine</name>
        <dbReference type="ChEBI" id="CHEBI:58315"/>
    </ligand>
</feature>
<dbReference type="GO" id="GO:0004831">
    <property type="term" value="F:tyrosine-tRNA ligase activity"/>
    <property type="evidence" value="ECO:0007669"/>
    <property type="project" value="UniProtKB-UniRule"/>
</dbReference>
<reference evidence="10 11" key="2">
    <citation type="submission" date="2015-09" db="EMBL/GenBank/DDBJ databases">
        <title>Heavy metals and arsenic resistance mechanisms in polyextremophilic archaea of the family Ferroplasmaceae.</title>
        <authorList>
            <person name="Bulaev A.G."/>
            <person name="Kanygina A.V."/>
        </authorList>
    </citation>
    <scope>NUCLEOTIDE SEQUENCE [LARGE SCALE GENOMIC DNA]</scope>
    <source>
        <strain evidence="10 11">VT</strain>
    </source>
</reference>
<gene>
    <name evidence="8" type="primary">tyrS</name>
    <name evidence="10" type="ORF">AOG54_04715</name>
    <name evidence="9" type="ORF">SE19_00190</name>
</gene>
<dbReference type="PANTHER" id="PTHR46264:SF4">
    <property type="entry name" value="TYROSINE--TRNA LIGASE, CYTOPLASMIC"/>
    <property type="match status" value="1"/>
</dbReference>
<dbReference type="Gene3D" id="1.10.240.10">
    <property type="entry name" value="Tyrosyl-Transfer RNA Synthetase"/>
    <property type="match status" value="1"/>
</dbReference>
<dbReference type="InterPro" id="IPR023617">
    <property type="entry name" value="Tyr-tRNA-ligase_arc/euk-type"/>
</dbReference>
<accession>A0A0P9D4H8</accession>
<evidence type="ECO:0000313" key="10">
    <source>
        <dbReference type="EMBL" id="KQB34491.1"/>
    </source>
</evidence>
<dbReference type="RefSeq" id="WP_054963766.1">
    <property type="nucleotide sequence ID" value="NZ_LJCQ01000021.1"/>
</dbReference>
<feature type="binding site" evidence="8">
    <location>
        <position position="164"/>
    </location>
    <ligand>
        <name>L-tyrosine</name>
        <dbReference type="ChEBI" id="CHEBI:58315"/>
    </ligand>
</feature>
<comment type="subunit">
    <text evidence="8">Homodimer.</text>
</comment>
<dbReference type="OrthoDB" id="8389at2157"/>
<dbReference type="EMBL" id="LKBG01000237">
    <property type="protein sequence ID" value="KQB34491.1"/>
    <property type="molecule type" value="Genomic_DNA"/>
</dbReference>
<dbReference type="EMBL" id="LJCQ01000021">
    <property type="protein sequence ID" value="KPV47640.1"/>
    <property type="molecule type" value="Genomic_DNA"/>
</dbReference>
<evidence type="ECO:0000313" key="12">
    <source>
        <dbReference type="Proteomes" id="UP000050515"/>
    </source>
</evidence>
<evidence type="ECO:0000256" key="6">
    <source>
        <dbReference type="ARBA" id="ARBA00023146"/>
    </source>
</evidence>
<comment type="caution">
    <text evidence="9">The sequence shown here is derived from an EMBL/GenBank/DDBJ whole genome shotgun (WGS) entry which is preliminary data.</text>
</comment>
<dbReference type="Proteomes" id="UP000050320">
    <property type="component" value="Unassembled WGS sequence"/>
</dbReference>
<dbReference type="PIRSF" id="PIRSF006588">
    <property type="entry name" value="TyrRS_arch_euk"/>
    <property type="match status" value="1"/>
</dbReference>
<evidence type="ECO:0000256" key="4">
    <source>
        <dbReference type="ARBA" id="ARBA00022840"/>
    </source>
</evidence>
<comment type="function">
    <text evidence="8">Catalyzes the attachment of tyrosine to tRNA(Tyr) in a two-step reaction: tyrosine is first activated by ATP to form Tyr-AMP and then transferred to the acceptor end of tRNA(Tyr).</text>
</comment>
<comment type="similarity">
    <text evidence="8">Belongs to the class-I aminoacyl-tRNA synthetase family. TyrS type 4 subfamily.</text>
</comment>
<comment type="catalytic activity">
    <reaction evidence="7 8">
        <text>tRNA(Tyr) + L-tyrosine + ATP = L-tyrosyl-tRNA(Tyr) + AMP + diphosphate + H(+)</text>
        <dbReference type="Rhea" id="RHEA:10220"/>
        <dbReference type="Rhea" id="RHEA-COMP:9706"/>
        <dbReference type="Rhea" id="RHEA-COMP:9707"/>
        <dbReference type="ChEBI" id="CHEBI:15378"/>
        <dbReference type="ChEBI" id="CHEBI:30616"/>
        <dbReference type="ChEBI" id="CHEBI:33019"/>
        <dbReference type="ChEBI" id="CHEBI:58315"/>
        <dbReference type="ChEBI" id="CHEBI:78442"/>
        <dbReference type="ChEBI" id="CHEBI:78536"/>
        <dbReference type="ChEBI" id="CHEBI:456215"/>
        <dbReference type="EC" id="6.1.1.1"/>
    </reaction>
</comment>
<reference evidence="9 12" key="1">
    <citation type="submission" date="2015-09" db="EMBL/GenBank/DDBJ databases">
        <title>Draft genome sequence of Acidiplasma aeolicum DSM 18409.</title>
        <authorList>
            <person name="Hemp J."/>
        </authorList>
    </citation>
    <scope>NUCLEOTIDE SEQUENCE [LARGE SCALE GENOMIC DNA]</scope>
    <source>
        <strain evidence="9 12">V</strain>
    </source>
</reference>
<dbReference type="InterPro" id="IPR002305">
    <property type="entry name" value="aa-tRNA-synth_Ic"/>
</dbReference>
<organism evidence="9 12">
    <name type="scientific">Acidiplasma aeolicum</name>
    <dbReference type="NCBI Taxonomy" id="507754"/>
    <lineage>
        <taxon>Archaea</taxon>
        <taxon>Methanobacteriati</taxon>
        <taxon>Thermoplasmatota</taxon>
        <taxon>Thermoplasmata</taxon>
        <taxon>Thermoplasmatales</taxon>
        <taxon>Ferroplasmaceae</taxon>
        <taxon>Acidiplasma</taxon>
    </lineage>
</organism>
<keyword evidence="3 8" id="KW-0547">Nucleotide-binding</keyword>
<evidence type="ECO:0000256" key="1">
    <source>
        <dbReference type="ARBA" id="ARBA00022490"/>
    </source>
</evidence>
<evidence type="ECO:0000256" key="3">
    <source>
        <dbReference type="ARBA" id="ARBA00022741"/>
    </source>
</evidence>
<dbReference type="AlphaFoldDB" id="A0A0P9D4H8"/>
<dbReference type="Proteomes" id="UP000050515">
    <property type="component" value="Unassembled WGS sequence"/>
</dbReference>
<dbReference type="GO" id="GO:0005524">
    <property type="term" value="F:ATP binding"/>
    <property type="evidence" value="ECO:0007669"/>
    <property type="project" value="UniProtKB-UniRule"/>
</dbReference>
<dbReference type="EC" id="6.1.1.1" evidence="8"/>